<dbReference type="EMBL" id="JASDAP010000006">
    <property type="protein sequence ID" value="KAK1902289.1"/>
    <property type="molecule type" value="Genomic_DNA"/>
</dbReference>
<dbReference type="PANTHER" id="PTHR25466:SF14">
    <property type="entry name" value="BUTYROPHILIN SUBFAMILY 2 MEMBER A2-LIKE-RELATED"/>
    <property type="match status" value="1"/>
</dbReference>
<feature type="transmembrane region" description="Helical" evidence="12">
    <location>
        <begin position="122"/>
        <end position="147"/>
    </location>
</feature>
<evidence type="ECO:0000256" key="10">
    <source>
        <dbReference type="ARBA" id="ARBA00023319"/>
    </source>
</evidence>
<evidence type="ECO:0000256" key="12">
    <source>
        <dbReference type="SAM" id="Phobius"/>
    </source>
</evidence>
<keyword evidence="2" id="KW-1003">Cell membrane</keyword>
<reference evidence="15" key="1">
    <citation type="submission" date="2023-04" db="EMBL/GenBank/DDBJ databases">
        <title>Chromosome-level genome of Chaenocephalus aceratus.</title>
        <authorList>
            <person name="Park H."/>
        </authorList>
    </citation>
    <scope>NUCLEOTIDE SEQUENCE</scope>
    <source>
        <strain evidence="15">DE</strain>
        <tissue evidence="15">Muscle</tissue>
    </source>
</reference>
<dbReference type="CDD" id="cd12087">
    <property type="entry name" value="TM_EGFR-like"/>
    <property type="match status" value="1"/>
</dbReference>
<dbReference type="GO" id="GO:0071222">
    <property type="term" value="P:cellular response to lipopolysaccharide"/>
    <property type="evidence" value="ECO:0007669"/>
    <property type="project" value="TreeGrafter"/>
</dbReference>
<dbReference type="InterPro" id="IPR007110">
    <property type="entry name" value="Ig-like_dom"/>
</dbReference>
<dbReference type="Proteomes" id="UP001228049">
    <property type="component" value="Unassembled WGS sequence"/>
</dbReference>
<accession>A0AAD9CIE6</accession>
<evidence type="ECO:0000256" key="6">
    <source>
        <dbReference type="ARBA" id="ARBA00023136"/>
    </source>
</evidence>
<sequence>MFAVGLQFLFLLTCGVTLGQEHDAVRMVVPEGGDALFPVSIGRDAERDYFEWKKYGNASIVIGNTTAADSGNYSCSFPRVQPPLNFYLELVVAAAPKPSVTVLTATAGEQESEDSYSYSTGAMLMVGIFPIVSLAVILAAVVALLLFTKRIKILHKKGSRLQGKYTIDMGDGLIIDLSKQRPQSDNGLIIDRSKQSDEGSALKGEEESNTGNGFPNGTNVSGAVRVVVPEGRDAVLPVSIGRNAERDLFEWRRVGPGGETLQEVFKYNTGDHYNNGQPGQSEQFKGRVSHFPAELMRGNASIVIRKTTAADAGNYTCGFPRLKPSQTFYFNLAVAATPKPSVTILTATADRALLHCEVPGASLNTKAEWQSRDGNRLDAEEERVPEKDHVFISLSVNVTRTDLYLCVVSQEDIKHRVSAQISVFISEKESEESSSTGTKVIVGIVLGVLLAVTIVAVVAFLVRAKRIKILHNKGSRLKGIYTVDMKSGSVSLSNASDDLQQLSDGVCLSVRTLRPLLSLVQTFRNLSEESGSALQREEESDLGNGFPNGDKRLLYSPLKAFLRDQLELG</sequence>
<evidence type="ECO:0000256" key="5">
    <source>
        <dbReference type="ARBA" id="ARBA00022989"/>
    </source>
</evidence>
<evidence type="ECO:0000256" key="8">
    <source>
        <dbReference type="ARBA" id="ARBA00023170"/>
    </source>
</evidence>
<protein>
    <submittedName>
        <fullName evidence="15">CD276 antigen like</fullName>
    </submittedName>
</protein>
<comment type="subcellular location">
    <subcellularLocation>
        <location evidence="1">Cell membrane</location>
        <topology evidence="1">Single-pass type I membrane protein</topology>
    </subcellularLocation>
</comment>
<feature type="domain" description="Ig-like" evidence="14">
    <location>
        <begin position="215"/>
        <end position="317"/>
    </location>
</feature>
<keyword evidence="16" id="KW-1185">Reference proteome</keyword>
<dbReference type="SUPFAM" id="SSF48726">
    <property type="entry name" value="Immunoglobulin"/>
    <property type="match status" value="1"/>
</dbReference>
<dbReference type="Gene3D" id="2.60.40.10">
    <property type="entry name" value="Immunoglobulins"/>
    <property type="match status" value="2"/>
</dbReference>
<feature type="chain" id="PRO_5042034595" evidence="13">
    <location>
        <begin position="20"/>
        <end position="569"/>
    </location>
</feature>
<dbReference type="InterPro" id="IPR036179">
    <property type="entry name" value="Ig-like_dom_sf"/>
</dbReference>
<dbReference type="InterPro" id="IPR013783">
    <property type="entry name" value="Ig-like_fold"/>
</dbReference>
<feature type="region of interest" description="Disordered" evidence="11">
    <location>
        <begin position="185"/>
        <end position="217"/>
    </location>
</feature>
<comment type="caution">
    <text evidence="15">The sequence shown here is derived from an EMBL/GenBank/DDBJ whole genome shotgun (WGS) entry which is preliminary data.</text>
</comment>
<dbReference type="Pfam" id="PF07686">
    <property type="entry name" value="V-set"/>
    <property type="match status" value="1"/>
</dbReference>
<evidence type="ECO:0000256" key="1">
    <source>
        <dbReference type="ARBA" id="ARBA00004251"/>
    </source>
</evidence>
<keyword evidence="8" id="KW-0675">Receptor</keyword>
<evidence type="ECO:0000259" key="14">
    <source>
        <dbReference type="PROSITE" id="PS50835"/>
    </source>
</evidence>
<name>A0AAD9CIE6_DISEL</name>
<evidence type="ECO:0000256" key="2">
    <source>
        <dbReference type="ARBA" id="ARBA00022475"/>
    </source>
</evidence>
<feature type="domain" description="Ig-like" evidence="14">
    <location>
        <begin position="338"/>
        <end position="422"/>
    </location>
</feature>
<evidence type="ECO:0000313" key="15">
    <source>
        <dbReference type="EMBL" id="KAK1902289.1"/>
    </source>
</evidence>
<keyword evidence="6 12" id="KW-0472">Membrane</keyword>
<keyword evidence="5 12" id="KW-1133">Transmembrane helix</keyword>
<dbReference type="GO" id="GO:0009897">
    <property type="term" value="C:external side of plasma membrane"/>
    <property type="evidence" value="ECO:0007669"/>
    <property type="project" value="TreeGrafter"/>
</dbReference>
<evidence type="ECO:0000256" key="11">
    <source>
        <dbReference type="SAM" id="MobiDB-lite"/>
    </source>
</evidence>
<dbReference type="GO" id="GO:0031295">
    <property type="term" value="P:T cell costimulation"/>
    <property type="evidence" value="ECO:0007669"/>
    <property type="project" value="TreeGrafter"/>
</dbReference>
<proteinExistence type="predicted"/>
<keyword evidence="7" id="KW-1015">Disulfide bond</keyword>
<dbReference type="InterPro" id="IPR013106">
    <property type="entry name" value="Ig_V-set"/>
</dbReference>
<evidence type="ECO:0000256" key="9">
    <source>
        <dbReference type="ARBA" id="ARBA00023180"/>
    </source>
</evidence>
<gene>
    <name evidence="15" type="ORF">KUDE01_005253</name>
</gene>
<dbReference type="AlphaFoldDB" id="A0AAD9CIE6"/>
<organism evidence="15 16">
    <name type="scientific">Dissostichus eleginoides</name>
    <name type="common">Patagonian toothfish</name>
    <name type="synonym">Dissostichus amissus</name>
    <dbReference type="NCBI Taxonomy" id="100907"/>
    <lineage>
        <taxon>Eukaryota</taxon>
        <taxon>Metazoa</taxon>
        <taxon>Chordata</taxon>
        <taxon>Craniata</taxon>
        <taxon>Vertebrata</taxon>
        <taxon>Euteleostomi</taxon>
        <taxon>Actinopterygii</taxon>
        <taxon>Neopterygii</taxon>
        <taxon>Teleostei</taxon>
        <taxon>Neoteleostei</taxon>
        <taxon>Acanthomorphata</taxon>
        <taxon>Eupercaria</taxon>
        <taxon>Perciformes</taxon>
        <taxon>Notothenioidei</taxon>
        <taxon>Nototheniidae</taxon>
        <taxon>Dissostichus</taxon>
    </lineage>
</organism>
<dbReference type="InterPro" id="IPR003599">
    <property type="entry name" value="Ig_sub"/>
</dbReference>
<evidence type="ECO:0000313" key="16">
    <source>
        <dbReference type="Proteomes" id="UP001228049"/>
    </source>
</evidence>
<evidence type="ECO:0000256" key="13">
    <source>
        <dbReference type="SAM" id="SignalP"/>
    </source>
</evidence>
<keyword evidence="9" id="KW-0325">Glycoprotein</keyword>
<dbReference type="InterPro" id="IPR051713">
    <property type="entry name" value="T-cell_Activation_Regulation"/>
</dbReference>
<keyword evidence="4 13" id="KW-0732">Signal</keyword>
<dbReference type="GO" id="GO:0042130">
    <property type="term" value="P:negative regulation of T cell proliferation"/>
    <property type="evidence" value="ECO:0007669"/>
    <property type="project" value="TreeGrafter"/>
</dbReference>
<keyword evidence="3 12" id="KW-0812">Transmembrane</keyword>
<dbReference type="GO" id="GO:0006955">
    <property type="term" value="P:immune response"/>
    <property type="evidence" value="ECO:0007669"/>
    <property type="project" value="TreeGrafter"/>
</dbReference>
<evidence type="ECO:0000256" key="4">
    <source>
        <dbReference type="ARBA" id="ARBA00022729"/>
    </source>
</evidence>
<dbReference type="SMART" id="SM00409">
    <property type="entry name" value="IG"/>
    <property type="match status" value="3"/>
</dbReference>
<feature type="transmembrane region" description="Helical" evidence="12">
    <location>
        <begin position="440"/>
        <end position="462"/>
    </location>
</feature>
<dbReference type="PANTHER" id="PTHR25466">
    <property type="entry name" value="T-LYMPHOCYTE ACTIVATION ANTIGEN"/>
    <property type="match status" value="1"/>
</dbReference>
<keyword evidence="10" id="KW-0393">Immunoglobulin domain</keyword>
<feature type="signal peptide" evidence="13">
    <location>
        <begin position="1"/>
        <end position="19"/>
    </location>
</feature>
<dbReference type="GO" id="GO:0042102">
    <property type="term" value="P:positive regulation of T cell proliferation"/>
    <property type="evidence" value="ECO:0007669"/>
    <property type="project" value="TreeGrafter"/>
</dbReference>
<evidence type="ECO:0000256" key="7">
    <source>
        <dbReference type="ARBA" id="ARBA00023157"/>
    </source>
</evidence>
<dbReference type="PROSITE" id="PS50835">
    <property type="entry name" value="IG_LIKE"/>
    <property type="match status" value="2"/>
</dbReference>
<evidence type="ECO:0000256" key="3">
    <source>
        <dbReference type="ARBA" id="ARBA00022692"/>
    </source>
</evidence>
<dbReference type="GO" id="GO:0007166">
    <property type="term" value="P:cell surface receptor signaling pathway"/>
    <property type="evidence" value="ECO:0007669"/>
    <property type="project" value="TreeGrafter"/>
</dbReference>